<evidence type="ECO:0000256" key="1">
    <source>
        <dbReference type="SAM" id="SignalP"/>
    </source>
</evidence>
<dbReference type="RefSeq" id="WP_008690413.1">
    <property type="nucleotide sequence ID" value="NZ_ANOG01000041.1"/>
</dbReference>
<feature type="chain" id="PRO_5004070986" evidence="1">
    <location>
        <begin position="22"/>
        <end position="190"/>
    </location>
</feature>
<evidence type="ECO:0000313" key="2">
    <source>
        <dbReference type="EMBL" id="EMI22770.1"/>
    </source>
</evidence>
<name>M5RTZ4_9BACT</name>
<dbReference type="AlphaFoldDB" id="M5RTZ4"/>
<reference evidence="2 3" key="1">
    <citation type="journal article" date="2013" name="Mar. Genomics">
        <title>Expression of sulfatases in Rhodopirellula baltica and the diversity of sulfatases in the genus Rhodopirellula.</title>
        <authorList>
            <person name="Wegner C.E."/>
            <person name="Richter-Heitmann T."/>
            <person name="Klindworth A."/>
            <person name="Klockow C."/>
            <person name="Richter M."/>
            <person name="Achstetter T."/>
            <person name="Glockner F.O."/>
            <person name="Harder J."/>
        </authorList>
    </citation>
    <scope>NUCLEOTIDE SEQUENCE [LARGE SCALE GENOMIC DNA]</scope>
    <source>
        <strain evidence="2 3">SM1</strain>
    </source>
</reference>
<proteinExistence type="predicted"/>
<keyword evidence="1" id="KW-0732">Signal</keyword>
<evidence type="ECO:0000313" key="3">
    <source>
        <dbReference type="Proteomes" id="UP000011991"/>
    </source>
</evidence>
<protein>
    <submittedName>
        <fullName evidence="2">Putative secreted protein</fullName>
    </submittedName>
</protein>
<dbReference type="PATRIC" id="fig|1265738.3.peg.307"/>
<sequence>MKNFLVLGLALALVSATTAMAEKPSDVKSGLQPGEKVGPFYVTKCAGAEDDGVDEGKNLCYRCRNGSKPQVMVFTRSSDAKVAELVKKLDEAVKSNEESKLRVFVNVLNEDKDDASDIAKKFVSTTSVKNIPFVVPNENANGPDNYGINPKADVTIVMANEGNVKANYAVGNAKKLNVDAVIADLSKILD</sequence>
<dbReference type="OrthoDB" id="265402at2"/>
<dbReference type="Proteomes" id="UP000011991">
    <property type="component" value="Unassembled WGS sequence"/>
</dbReference>
<comment type="caution">
    <text evidence="2">The sequence shown here is derived from an EMBL/GenBank/DDBJ whole genome shotgun (WGS) entry which is preliminary data.</text>
</comment>
<accession>M5RTZ4</accession>
<feature type="signal peptide" evidence="1">
    <location>
        <begin position="1"/>
        <end position="21"/>
    </location>
</feature>
<keyword evidence="3" id="KW-1185">Reference proteome</keyword>
<gene>
    <name evidence="2" type="ORF">RMSM_00300</name>
</gene>
<organism evidence="2 3">
    <name type="scientific">Rhodopirellula maiorica SM1</name>
    <dbReference type="NCBI Taxonomy" id="1265738"/>
    <lineage>
        <taxon>Bacteria</taxon>
        <taxon>Pseudomonadati</taxon>
        <taxon>Planctomycetota</taxon>
        <taxon>Planctomycetia</taxon>
        <taxon>Pirellulales</taxon>
        <taxon>Pirellulaceae</taxon>
        <taxon>Novipirellula</taxon>
    </lineage>
</organism>
<dbReference type="EMBL" id="ANOG01000041">
    <property type="protein sequence ID" value="EMI22770.1"/>
    <property type="molecule type" value="Genomic_DNA"/>
</dbReference>